<name>A0A397UMQ2_9GLOM</name>
<evidence type="ECO:0000313" key="3">
    <source>
        <dbReference type="Proteomes" id="UP000266673"/>
    </source>
</evidence>
<dbReference type="OrthoDB" id="5949084at2759"/>
<dbReference type="EMBL" id="QKWP01001212">
    <property type="protein sequence ID" value="RIB10771.1"/>
    <property type="molecule type" value="Genomic_DNA"/>
</dbReference>
<accession>A0A397UMQ2</accession>
<dbReference type="Proteomes" id="UP000266673">
    <property type="component" value="Unassembled WGS sequence"/>
</dbReference>
<sequence length="525" mass="61620">MFASSVDMLTKALYFQQRRECTGLELDPVNFERMIETINPGLKGFFNYLTNAIIPKERSAYNINEAKKSVVGLCYLIVGLHNKFVNQHKLEVELYLRASDYQQSQGHLVSNSFDLIELLTIHSYADNIEERKEERSIKGLQLLGFKEQSLHSVHDYVNVLNLILSINNKTQHLNGQFAPIVADWPGQIFIRKALYMRTLPESSFSQQIESFLSILGPLHISLNSREQVLMIYHSFFEKLFHYVFGEGKVLAKKPHSWRINLLLELVRNGWLKIKDKIVKKFGRICKDVEYRTMIDLLDNLVPATLDVYAILFRLGQFNEYVEAIFRIWTFALRWKRKNYNKAPLVFLSDVFYWSDTNHPFFNILQHHLTSFNEHFLQLWKKYSKTAEKKKKPPTTYYLATLNKDVDLQHLPTAYSIAHPPRPELCDSCGRLLVNNNSTIFACGHGYYIDCYHRKCTHCEEFYKKGIFKNVRKFLTRIEKREDKLTKEDIDDDENDVESQDEKSEDVEELDLSSKLIAEINQIENW</sequence>
<organism evidence="2 3">
    <name type="scientific">Gigaspora rosea</name>
    <dbReference type="NCBI Taxonomy" id="44941"/>
    <lineage>
        <taxon>Eukaryota</taxon>
        <taxon>Fungi</taxon>
        <taxon>Fungi incertae sedis</taxon>
        <taxon>Mucoromycota</taxon>
        <taxon>Glomeromycotina</taxon>
        <taxon>Glomeromycetes</taxon>
        <taxon>Diversisporales</taxon>
        <taxon>Gigasporaceae</taxon>
        <taxon>Gigaspora</taxon>
    </lineage>
</organism>
<proteinExistence type="predicted"/>
<feature type="compositionally biased region" description="Acidic residues" evidence="1">
    <location>
        <begin position="488"/>
        <end position="509"/>
    </location>
</feature>
<keyword evidence="3" id="KW-1185">Reference proteome</keyword>
<evidence type="ECO:0000313" key="2">
    <source>
        <dbReference type="EMBL" id="RIB10771.1"/>
    </source>
</evidence>
<feature type="region of interest" description="Disordered" evidence="1">
    <location>
        <begin position="484"/>
        <end position="509"/>
    </location>
</feature>
<gene>
    <name evidence="2" type="ORF">C2G38_2043224</name>
</gene>
<comment type="caution">
    <text evidence="2">The sequence shown here is derived from an EMBL/GenBank/DDBJ whole genome shotgun (WGS) entry which is preliminary data.</text>
</comment>
<reference evidence="2 3" key="1">
    <citation type="submission" date="2018-06" db="EMBL/GenBank/DDBJ databases">
        <title>Comparative genomics reveals the genomic features of Rhizophagus irregularis, R. cerebriforme, R. diaphanum and Gigaspora rosea, and their symbiotic lifestyle signature.</title>
        <authorList>
            <person name="Morin E."/>
            <person name="San Clemente H."/>
            <person name="Chen E.C.H."/>
            <person name="De La Providencia I."/>
            <person name="Hainaut M."/>
            <person name="Kuo A."/>
            <person name="Kohler A."/>
            <person name="Murat C."/>
            <person name="Tang N."/>
            <person name="Roy S."/>
            <person name="Loubradou J."/>
            <person name="Henrissat B."/>
            <person name="Grigoriev I.V."/>
            <person name="Corradi N."/>
            <person name="Roux C."/>
            <person name="Martin F.M."/>
        </authorList>
    </citation>
    <scope>NUCLEOTIDE SEQUENCE [LARGE SCALE GENOMIC DNA]</scope>
    <source>
        <strain evidence="2 3">DAOM 194757</strain>
    </source>
</reference>
<dbReference type="AlphaFoldDB" id="A0A397UMQ2"/>
<protein>
    <submittedName>
        <fullName evidence="2">Uncharacterized protein</fullName>
    </submittedName>
</protein>
<evidence type="ECO:0000256" key="1">
    <source>
        <dbReference type="SAM" id="MobiDB-lite"/>
    </source>
</evidence>